<protein>
    <recommendedName>
        <fullName evidence="3">Secreted protein</fullName>
    </recommendedName>
</protein>
<name>A0A445MMC0_ENSVE</name>
<gene>
    <name evidence="2" type="ORF">BHM03_00055708</name>
</gene>
<dbReference type="AlphaFoldDB" id="A0A445MMC0"/>
<proteinExistence type="predicted"/>
<dbReference type="Proteomes" id="UP000290560">
    <property type="component" value="Unassembled WGS sequence"/>
</dbReference>
<evidence type="ECO:0000256" key="1">
    <source>
        <dbReference type="SAM" id="SignalP"/>
    </source>
</evidence>
<accession>A0A445MMC0</accession>
<feature type="signal peptide" evidence="1">
    <location>
        <begin position="1"/>
        <end position="23"/>
    </location>
</feature>
<keyword evidence="1" id="KW-0732">Signal</keyword>
<reference evidence="2" key="1">
    <citation type="journal article" date="2018" name="Data Brief">
        <title>Genome sequence data from 17 accessions of Ensete ventricosum, a staple food crop for millions in Ethiopia.</title>
        <authorList>
            <person name="Yemataw Z."/>
            <person name="Muzemil S."/>
            <person name="Ambachew D."/>
            <person name="Tripathi L."/>
            <person name="Tesfaye K."/>
            <person name="Chala A."/>
            <person name="Farbos A."/>
            <person name="O'Neill P."/>
            <person name="Moore K."/>
            <person name="Grant M."/>
            <person name="Studholme D.J."/>
        </authorList>
    </citation>
    <scope>NUCLEOTIDE SEQUENCE [LARGE SCALE GENOMIC DNA]</scope>
    <source>
        <tissue evidence="2">Leaf</tissue>
    </source>
</reference>
<evidence type="ECO:0008006" key="3">
    <source>
        <dbReference type="Google" id="ProtNLM"/>
    </source>
</evidence>
<dbReference type="EMBL" id="KV876727">
    <property type="protein sequence ID" value="RZR75367.1"/>
    <property type="molecule type" value="Genomic_DNA"/>
</dbReference>
<evidence type="ECO:0000313" key="2">
    <source>
        <dbReference type="EMBL" id="RZR75367.1"/>
    </source>
</evidence>
<sequence length="139" mass="15377">MAGIGWCWRFICCWLCCGSRTLSILIEPLLLKSCKGVCCQEDVELPCLNFTSYLRSGSSSDGGGRRGQQQCRLRFNCMAAGGGEGCLQAAVVEVVAAKVRLQQREEEAEEGTVVTKEGNSGWSKRLLLISYVARDRYWL</sequence>
<feature type="chain" id="PRO_5019269179" description="Secreted protein" evidence="1">
    <location>
        <begin position="24"/>
        <end position="139"/>
    </location>
</feature>
<organism evidence="2">
    <name type="scientific">Ensete ventricosum</name>
    <name type="common">Abyssinian banana</name>
    <name type="synonym">Musa ensete</name>
    <dbReference type="NCBI Taxonomy" id="4639"/>
    <lineage>
        <taxon>Eukaryota</taxon>
        <taxon>Viridiplantae</taxon>
        <taxon>Streptophyta</taxon>
        <taxon>Embryophyta</taxon>
        <taxon>Tracheophyta</taxon>
        <taxon>Spermatophyta</taxon>
        <taxon>Magnoliopsida</taxon>
        <taxon>Liliopsida</taxon>
        <taxon>Zingiberales</taxon>
        <taxon>Musaceae</taxon>
        <taxon>Ensete</taxon>
    </lineage>
</organism>